<dbReference type="SUPFAM" id="SSF54523">
    <property type="entry name" value="Pili subunits"/>
    <property type="match status" value="1"/>
</dbReference>
<sequence>MMAQASTCRRKCGFSLIELVAALAVLAILAAIAVPAWHRHLARGWRAQARAALTGAMLQLERHALETMTVAAAPGSDMVAGQWPLRVPANGPVRHLVSAGACPQAALDTCVELRALPQAADPECGTLILRSTGQWLAQPDGAAVPQPLPPHC</sequence>
<dbReference type="NCBIfam" id="TIGR02532">
    <property type="entry name" value="IV_pilin_GFxxxE"/>
    <property type="match status" value="1"/>
</dbReference>
<name>A0A2W7PB61_9BURK</name>
<dbReference type="Gene3D" id="3.30.700.10">
    <property type="entry name" value="Glycoprotein, Type 4 Pilin"/>
    <property type="match status" value="1"/>
</dbReference>
<proteinExistence type="predicted"/>
<dbReference type="Pfam" id="PF07963">
    <property type="entry name" value="N_methyl"/>
    <property type="match status" value="1"/>
</dbReference>
<protein>
    <submittedName>
        <fullName evidence="1">Type IV pilus assembly protein PilE</fullName>
    </submittedName>
</protein>
<reference evidence="1" key="1">
    <citation type="submission" date="2018-06" db="EMBL/GenBank/DDBJ databases">
        <title>Genomic Encyclopedia of Type Strains, Phase IV (KMG-V): Genome sequencing to study the core and pangenomes of soil and plant-associated prokaryotes.</title>
        <authorList>
            <person name="Whitman W."/>
        </authorList>
    </citation>
    <scope>NUCLEOTIDE SEQUENCE [LARGE SCALE GENOMIC DNA]</scope>
    <source>
        <strain evidence="1">MLR2-44</strain>
    </source>
</reference>
<evidence type="ECO:0000313" key="2">
    <source>
        <dbReference type="Proteomes" id="UP000249638"/>
    </source>
</evidence>
<keyword evidence="2" id="KW-1185">Reference proteome</keyword>
<dbReference type="AlphaFoldDB" id="A0A2W7PB61"/>
<dbReference type="EMBL" id="QKZN01000004">
    <property type="protein sequence ID" value="PZX29497.1"/>
    <property type="molecule type" value="Genomic_DNA"/>
</dbReference>
<accession>A0A2W7PB61</accession>
<comment type="caution">
    <text evidence="1">The sequence shown here is derived from an EMBL/GenBank/DDBJ whole genome shotgun (WGS) entry which is preliminary data.</text>
</comment>
<evidence type="ECO:0000313" key="1">
    <source>
        <dbReference type="EMBL" id="PZX29497.1"/>
    </source>
</evidence>
<dbReference type="Proteomes" id="UP000249638">
    <property type="component" value="Unassembled WGS sequence"/>
</dbReference>
<gene>
    <name evidence="1" type="ORF">C7416_104502</name>
</gene>
<organism evidence="1 2">
    <name type="scientific">Cupriavidus phytorum</name>
    <dbReference type="NCBI Taxonomy" id="3024399"/>
    <lineage>
        <taxon>Bacteria</taxon>
        <taxon>Pseudomonadati</taxon>
        <taxon>Pseudomonadota</taxon>
        <taxon>Betaproteobacteria</taxon>
        <taxon>Burkholderiales</taxon>
        <taxon>Burkholderiaceae</taxon>
        <taxon>Cupriavidus</taxon>
    </lineage>
</organism>
<dbReference type="InterPro" id="IPR045584">
    <property type="entry name" value="Pilin-like"/>
</dbReference>
<dbReference type="InterPro" id="IPR012902">
    <property type="entry name" value="N_methyl_site"/>
</dbReference>